<dbReference type="AntiFam" id="ANF00235">
    <property type="entry name" value="Shadow ORF (opposite ycf24)"/>
</dbReference>
<dbReference type="AlphaFoldDB" id="A0A6J4ME31"/>
<feature type="non-terminal residue" evidence="1">
    <location>
        <position position="1"/>
    </location>
</feature>
<proteinExistence type="predicted"/>
<organism evidence="1">
    <name type="scientific">uncultured Nocardioidaceae bacterium</name>
    <dbReference type="NCBI Taxonomy" id="253824"/>
    <lineage>
        <taxon>Bacteria</taxon>
        <taxon>Bacillati</taxon>
        <taxon>Actinomycetota</taxon>
        <taxon>Actinomycetes</taxon>
        <taxon>Propionibacteriales</taxon>
        <taxon>Nocardioidaceae</taxon>
        <taxon>environmental samples</taxon>
    </lineage>
</organism>
<name>A0A6J4ME31_9ACTN</name>
<evidence type="ECO:0000313" key="1">
    <source>
        <dbReference type="EMBL" id="CAA9352706.1"/>
    </source>
</evidence>
<accession>A0A6J4ME31</accession>
<protein>
    <submittedName>
        <fullName evidence="1">Uncharacterized protein</fullName>
    </submittedName>
</protein>
<gene>
    <name evidence="1" type="ORF">AVDCRST_MAG36-2081</name>
</gene>
<reference evidence="1" key="1">
    <citation type="submission" date="2020-02" db="EMBL/GenBank/DDBJ databases">
        <authorList>
            <person name="Meier V. D."/>
        </authorList>
    </citation>
    <scope>NUCLEOTIDE SEQUENCE</scope>
    <source>
        <strain evidence="1">AVDCRST_MAG36</strain>
    </source>
</reference>
<sequence>DDRRRVVGALVDLDQAAVRRTPAAARDRLGDDRRGGVRRRVDHLGAGVLVLALAGEGDRQGLAAGVLAQEV</sequence>
<feature type="non-terminal residue" evidence="1">
    <location>
        <position position="71"/>
    </location>
</feature>
<dbReference type="EMBL" id="CADCUH010000139">
    <property type="protein sequence ID" value="CAA9352706.1"/>
    <property type="molecule type" value="Genomic_DNA"/>
</dbReference>